<evidence type="ECO:0000259" key="1">
    <source>
        <dbReference type="Pfam" id="PF00884"/>
    </source>
</evidence>
<accession>A0A377PS69</accession>
<name>A0A377PS69_9HELI</name>
<dbReference type="Proteomes" id="UP000255139">
    <property type="component" value="Unassembled WGS sequence"/>
</dbReference>
<keyword evidence="5" id="KW-1185">Reference proteome</keyword>
<dbReference type="InterPro" id="IPR017850">
    <property type="entry name" value="Alkaline_phosphatase_core_sf"/>
</dbReference>
<dbReference type="SUPFAM" id="SSF53649">
    <property type="entry name" value="Alkaline phosphatase-like"/>
    <property type="match status" value="1"/>
</dbReference>
<dbReference type="GO" id="GO:0009244">
    <property type="term" value="P:lipopolysaccharide core region biosynthetic process"/>
    <property type="evidence" value="ECO:0007669"/>
    <property type="project" value="TreeGrafter"/>
</dbReference>
<dbReference type="PANTHER" id="PTHR30443:SF2">
    <property type="entry name" value="PHOSPHOETHANOLAMINE TRANSFERASE EPTC"/>
    <property type="match status" value="1"/>
</dbReference>
<dbReference type="Pfam" id="PF00884">
    <property type="entry name" value="Sulfatase"/>
    <property type="match status" value="1"/>
</dbReference>
<dbReference type="GO" id="GO:0016776">
    <property type="term" value="F:phosphotransferase activity, phosphate group as acceptor"/>
    <property type="evidence" value="ECO:0007669"/>
    <property type="project" value="TreeGrafter"/>
</dbReference>
<evidence type="ECO:0000313" key="2">
    <source>
        <dbReference type="EMBL" id="STQ85370.1"/>
    </source>
</evidence>
<dbReference type="EMBL" id="UGJE01000002">
    <property type="protein sequence ID" value="STQ85370.1"/>
    <property type="molecule type" value="Genomic_DNA"/>
</dbReference>
<dbReference type="Proteomes" id="UP000029922">
    <property type="component" value="Unassembled WGS sequence"/>
</dbReference>
<keyword evidence="2" id="KW-0808">Transferase</keyword>
<dbReference type="InterPro" id="IPR040423">
    <property type="entry name" value="PEA_transferase"/>
</dbReference>
<evidence type="ECO:0000313" key="4">
    <source>
        <dbReference type="Proteomes" id="UP000029922"/>
    </source>
</evidence>
<dbReference type="AlphaFoldDB" id="A0A377PS69"/>
<dbReference type="EMBL" id="JRPD02000002">
    <property type="protein sequence ID" value="TLE01440.1"/>
    <property type="molecule type" value="Genomic_DNA"/>
</dbReference>
<organism evidence="2 5">
    <name type="scientific">Helicobacter muridarum</name>
    <dbReference type="NCBI Taxonomy" id="216"/>
    <lineage>
        <taxon>Bacteria</taxon>
        <taxon>Pseudomonadati</taxon>
        <taxon>Campylobacterota</taxon>
        <taxon>Epsilonproteobacteria</taxon>
        <taxon>Campylobacterales</taxon>
        <taxon>Helicobacteraceae</taxon>
        <taxon>Helicobacter</taxon>
    </lineage>
</organism>
<feature type="domain" description="Sulfatase N-terminal" evidence="1">
    <location>
        <begin position="1"/>
        <end position="76"/>
    </location>
</feature>
<evidence type="ECO:0000313" key="3">
    <source>
        <dbReference type="EMBL" id="TLE01440.1"/>
    </source>
</evidence>
<dbReference type="Gene3D" id="3.40.720.10">
    <property type="entry name" value="Alkaline Phosphatase, subunit A"/>
    <property type="match status" value="1"/>
</dbReference>
<protein>
    <submittedName>
        <fullName evidence="2">Sulfatase domain-containing protein</fullName>
        <ecNumber evidence="2">2.7.-.-</ecNumber>
    </submittedName>
</protein>
<reference evidence="2 5" key="2">
    <citation type="submission" date="2018-06" db="EMBL/GenBank/DDBJ databases">
        <authorList>
            <consortium name="Pathogen Informatics"/>
            <person name="Doyle S."/>
        </authorList>
    </citation>
    <scope>NUCLEOTIDE SEQUENCE [LARGE SCALE GENOMIC DNA]</scope>
    <source>
        <strain evidence="2 5">NCTC12714</strain>
    </source>
</reference>
<sequence length="130" mass="15372">MIYFSDHGEEIYDWRNFIGHSDSKISRFMVEIPLIIYVSDTFMQKCPTLYKRIQRAQNTKYMNDDLMHTLLDIAGIRLNGYESQRSLLATNKAFLKSRMRKVGDKSNVKDYDKELKTQKSYLEQGLCQNK</sequence>
<gene>
    <name evidence="2" type="primary">cptA</name>
    <name evidence="3" type="ORF">LS73_001835</name>
    <name evidence="2" type="ORF">NCTC12714_00155</name>
</gene>
<dbReference type="EC" id="2.7.-.-" evidence="2"/>
<dbReference type="OrthoDB" id="9786870at2"/>
<proteinExistence type="predicted"/>
<dbReference type="RefSeq" id="WP_052089508.1">
    <property type="nucleotide sequence ID" value="NZ_FZML01000017.1"/>
</dbReference>
<dbReference type="PANTHER" id="PTHR30443">
    <property type="entry name" value="INNER MEMBRANE PROTEIN"/>
    <property type="match status" value="1"/>
</dbReference>
<dbReference type="GO" id="GO:0005886">
    <property type="term" value="C:plasma membrane"/>
    <property type="evidence" value="ECO:0007669"/>
    <property type="project" value="UniProtKB-SubCell"/>
</dbReference>
<evidence type="ECO:0000313" key="5">
    <source>
        <dbReference type="Proteomes" id="UP000255139"/>
    </source>
</evidence>
<dbReference type="InterPro" id="IPR000917">
    <property type="entry name" value="Sulfatase_N"/>
</dbReference>
<reference evidence="3 4" key="1">
    <citation type="journal article" date="2014" name="Genome Announc.">
        <title>Draft genome sequences of eight enterohepatic helicobacter species isolated from both laboratory and wild rodents.</title>
        <authorList>
            <person name="Sheh A."/>
            <person name="Shen Z."/>
            <person name="Fox J.G."/>
        </authorList>
    </citation>
    <scope>NUCLEOTIDE SEQUENCE [LARGE SCALE GENOMIC DNA]</scope>
    <source>
        <strain evidence="3 4">ST1</strain>
    </source>
</reference>